<keyword evidence="1" id="KW-1133">Transmembrane helix</keyword>
<dbReference type="Proteomes" id="UP000095287">
    <property type="component" value="Unplaced"/>
</dbReference>
<evidence type="ECO:0000313" key="3">
    <source>
        <dbReference type="WBParaSite" id="L893_g9226.t1"/>
    </source>
</evidence>
<organism evidence="2 3">
    <name type="scientific">Steinernema glaseri</name>
    <dbReference type="NCBI Taxonomy" id="37863"/>
    <lineage>
        <taxon>Eukaryota</taxon>
        <taxon>Metazoa</taxon>
        <taxon>Ecdysozoa</taxon>
        <taxon>Nematoda</taxon>
        <taxon>Chromadorea</taxon>
        <taxon>Rhabditida</taxon>
        <taxon>Tylenchina</taxon>
        <taxon>Panagrolaimomorpha</taxon>
        <taxon>Strongyloidoidea</taxon>
        <taxon>Steinernematidae</taxon>
        <taxon>Steinernema</taxon>
    </lineage>
</organism>
<feature type="transmembrane region" description="Helical" evidence="1">
    <location>
        <begin position="32"/>
        <end position="52"/>
    </location>
</feature>
<dbReference type="AlphaFoldDB" id="A0A1I8AUK7"/>
<keyword evidence="1" id="KW-0812">Transmembrane</keyword>
<accession>A0A1I8AUK7</accession>
<reference evidence="3" key="1">
    <citation type="submission" date="2016-11" db="UniProtKB">
        <authorList>
            <consortium name="WormBaseParasite"/>
        </authorList>
    </citation>
    <scope>IDENTIFICATION</scope>
</reference>
<evidence type="ECO:0000256" key="1">
    <source>
        <dbReference type="SAM" id="Phobius"/>
    </source>
</evidence>
<sequence>MTPTVIAQMRSRLASPVTPTVRINDRVRYRCCLPRCAVAMIALILLSLPALILCNSLRDRPRGLGLLRLPQGATDERSAPVFPNLYIAGNKAGRRPQTVPDIHLPGQTGRFTGKTAFNPFTHLLSVDLDEHRGDNWGVGYAITNNNLLGIDVRQNFELLKDVKFRRNDGMYQPFIHSFVVGGDFDMKRYSEVAGSLDLPIIGVNEMFDLDGGLLAKSSRVIGDFDFPLTLSDPGERLPMSLSIVRDTVDRQLHFGHVLPNVNLYLLDRKTIMRHLVNNRLNPTVVG</sequence>
<proteinExistence type="predicted"/>
<protein>
    <submittedName>
        <fullName evidence="3">Signal peptide protein</fullName>
    </submittedName>
</protein>
<name>A0A1I8AUK7_9BILA</name>
<dbReference type="WBParaSite" id="L893_g9226.t1">
    <property type="protein sequence ID" value="L893_g9226.t1"/>
    <property type="gene ID" value="L893_g9226"/>
</dbReference>
<keyword evidence="1" id="KW-0472">Membrane</keyword>
<evidence type="ECO:0000313" key="2">
    <source>
        <dbReference type="Proteomes" id="UP000095287"/>
    </source>
</evidence>
<keyword evidence="2" id="KW-1185">Reference proteome</keyword>